<gene>
    <name evidence="1" type="ORF">B0J12DRAFT_649862</name>
</gene>
<accession>A0ABQ8GQ34</accession>
<dbReference type="Proteomes" id="UP000774617">
    <property type="component" value="Unassembled WGS sequence"/>
</dbReference>
<comment type="caution">
    <text evidence="1">The sequence shown here is derived from an EMBL/GenBank/DDBJ whole genome shotgun (WGS) entry which is preliminary data.</text>
</comment>
<sequence>MYFHLASIPVIFKLIIRDADNVIQVPQRRLLREFLNERDDKGGETINLPVPKLCIAPFGSCRRTGRGPRKMNVIGTCRICLKFSKIVIKVGCDGYAMLIHAVKSLRNGSRGVLIRLTGNNLIANCHRLVRLGTAQADSRVVRVLILQCYEQCLLLCDNCHHLVVLIRHLHPLLGLDGAGPLKRLLDGFLTCGVLCSFPFFQLG</sequence>
<evidence type="ECO:0000313" key="2">
    <source>
        <dbReference type="Proteomes" id="UP000774617"/>
    </source>
</evidence>
<protein>
    <submittedName>
        <fullName evidence="1">Uncharacterized protein</fullName>
    </submittedName>
</protein>
<name>A0ABQ8GQ34_9PEZI</name>
<organism evidence="1 2">
    <name type="scientific">Macrophomina phaseolina</name>
    <dbReference type="NCBI Taxonomy" id="35725"/>
    <lineage>
        <taxon>Eukaryota</taxon>
        <taxon>Fungi</taxon>
        <taxon>Dikarya</taxon>
        <taxon>Ascomycota</taxon>
        <taxon>Pezizomycotina</taxon>
        <taxon>Dothideomycetes</taxon>
        <taxon>Dothideomycetes incertae sedis</taxon>
        <taxon>Botryosphaeriales</taxon>
        <taxon>Botryosphaeriaceae</taxon>
        <taxon>Macrophomina</taxon>
    </lineage>
</organism>
<dbReference type="EMBL" id="JAGTJR010000005">
    <property type="protein sequence ID" value="KAH7060709.1"/>
    <property type="molecule type" value="Genomic_DNA"/>
</dbReference>
<evidence type="ECO:0000313" key="1">
    <source>
        <dbReference type="EMBL" id="KAH7060709.1"/>
    </source>
</evidence>
<keyword evidence="2" id="KW-1185">Reference proteome</keyword>
<proteinExistence type="predicted"/>
<reference evidence="1 2" key="1">
    <citation type="journal article" date="2021" name="Nat. Commun.">
        <title>Genetic determinants of endophytism in the Arabidopsis root mycobiome.</title>
        <authorList>
            <person name="Mesny F."/>
            <person name="Miyauchi S."/>
            <person name="Thiergart T."/>
            <person name="Pickel B."/>
            <person name="Atanasova L."/>
            <person name="Karlsson M."/>
            <person name="Huettel B."/>
            <person name="Barry K.W."/>
            <person name="Haridas S."/>
            <person name="Chen C."/>
            <person name="Bauer D."/>
            <person name="Andreopoulos W."/>
            <person name="Pangilinan J."/>
            <person name="LaButti K."/>
            <person name="Riley R."/>
            <person name="Lipzen A."/>
            <person name="Clum A."/>
            <person name="Drula E."/>
            <person name="Henrissat B."/>
            <person name="Kohler A."/>
            <person name="Grigoriev I.V."/>
            <person name="Martin F.M."/>
            <person name="Hacquard S."/>
        </authorList>
    </citation>
    <scope>NUCLEOTIDE SEQUENCE [LARGE SCALE GENOMIC DNA]</scope>
    <source>
        <strain evidence="1 2">MPI-SDFR-AT-0080</strain>
    </source>
</reference>